<dbReference type="EMBL" id="BFAZ01000002">
    <property type="protein sequence ID" value="GBF40909.1"/>
    <property type="molecule type" value="Genomic_DNA"/>
</dbReference>
<proteinExistence type="predicted"/>
<keyword evidence="2" id="KW-1185">Reference proteome</keyword>
<dbReference type="InterPro" id="IPR029063">
    <property type="entry name" value="SAM-dependent_MTases_sf"/>
</dbReference>
<keyword evidence="1" id="KW-0489">Methyltransferase</keyword>
<dbReference type="GO" id="GO:0032259">
    <property type="term" value="P:methylation"/>
    <property type="evidence" value="ECO:0007669"/>
    <property type="project" value="UniProtKB-KW"/>
</dbReference>
<comment type="caution">
    <text evidence="1">The sequence shown here is derived from an EMBL/GenBank/DDBJ whole genome shotgun (WGS) entry which is preliminary data.</text>
</comment>
<keyword evidence="1" id="KW-0808">Transferase</keyword>
<dbReference type="GO" id="GO:0008168">
    <property type="term" value="F:methyltransferase activity"/>
    <property type="evidence" value="ECO:0007669"/>
    <property type="project" value="UniProtKB-KW"/>
</dbReference>
<dbReference type="PANTHER" id="PTHR43861">
    <property type="entry name" value="TRANS-ACONITATE 2-METHYLTRANSFERASE-RELATED"/>
    <property type="match status" value="1"/>
</dbReference>
<reference evidence="2" key="1">
    <citation type="journal article" date="2019" name="Microbiol. Immunol.">
        <title>Molecular and phenotypic characterization of Leptospira johnsonii sp. nov., Leptospira ellinghausenii sp. nov. and Leptospira ryugenii sp. nov. isolated from soil and water in Japan.</title>
        <authorList>
            <person name="Masuzawa T."/>
            <person name="Saito M."/>
            <person name="Nakao R."/>
            <person name="Nikaido Y."/>
            <person name="Matsumoto M."/>
            <person name="Ogawa M."/>
            <person name="Yokoyama M."/>
            <person name="Hidaka Y."/>
            <person name="Tomita J."/>
            <person name="Sakakibara K."/>
            <person name="Suzuki K."/>
            <person name="Yasuda S."/>
            <person name="Sato H."/>
            <person name="Yamaguchi M."/>
            <person name="Yoshida S.I."/>
            <person name="Koizumi N."/>
            <person name="Kawamura Y."/>
        </authorList>
    </citation>
    <scope>NUCLEOTIDE SEQUENCE [LARGE SCALE GENOMIC DNA]</scope>
    <source>
        <strain evidence="2">E18</strain>
    </source>
</reference>
<dbReference type="OrthoDB" id="9810247at2"/>
<dbReference type="Gene3D" id="3.40.50.150">
    <property type="entry name" value="Vaccinia Virus protein VP39"/>
    <property type="match status" value="1"/>
</dbReference>
<name>A0A2P2D8E2_9LEPT</name>
<organism evidence="1 2">
    <name type="scientific">Leptospira ellinghausenii</name>
    <dbReference type="NCBI Taxonomy" id="1917822"/>
    <lineage>
        <taxon>Bacteria</taxon>
        <taxon>Pseudomonadati</taxon>
        <taxon>Spirochaetota</taxon>
        <taxon>Spirochaetia</taxon>
        <taxon>Leptospirales</taxon>
        <taxon>Leptospiraceae</taxon>
        <taxon>Leptospira</taxon>
    </lineage>
</organism>
<dbReference type="SUPFAM" id="SSF53335">
    <property type="entry name" value="S-adenosyl-L-methionine-dependent methyltransferases"/>
    <property type="match status" value="1"/>
</dbReference>
<dbReference type="Proteomes" id="UP000245206">
    <property type="component" value="Unassembled WGS sequence"/>
</dbReference>
<dbReference type="AlphaFoldDB" id="A0A2P2D8E2"/>
<sequence>METIPCNTCGKTSFTHLHTKNSPLGESFSIVSCDHCGLVQVNPQPSLIEVKKYYDDSYFTQRTERGYDNYYSSDLRKEISRVFQLNLQDLDFFQWEKNRIKEKESPTTKLSSLDIGCAAGYFVAYMKERGYDAKGIEIADGPVKYARQTLGLSIFQENFLDWDLGYQNQFDVITLWATIEHLHKPKETLEKIMKHLLPGGILILSTCRYGFLAKWNGIHWRYLNVPEHLYYYSFSGLKQILSSLGYKSPKAFTYGSGLTSRKNASVFFRFRKAFFDRFVKWFRMGDMMVFRVTKEKSNRK</sequence>
<dbReference type="CDD" id="cd02440">
    <property type="entry name" value="AdoMet_MTases"/>
    <property type="match status" value="1"/>
</dbReference>
<gene>
    <name evidence="1" type="ORF">LPTSP2_01750</name>
</gene>
<evidence type="ECO:0000313" key="1">
    <source>
        <dbReference type="EMBL" id="GBF40909.1"/>
    </source>
</evidence>
<evidence type="ECO:0000313" key="2">
    <source>
        <dbReference type="Proteomes" id="UP000245206"/>
    </source>
</evidence>
<dbReference type="PANTHER" id="PTHR43861:SF6">
    <property type="entry name" value="METHYLTRANSFERASE TYPE 11"/>
    <property type="match status" value="1"/>
</dbReference>
<dbReference type="Pfam" id="PF13489">
    <property type="entry name" value="Methyltransf_23"/>
    <property type="match status" value="1"/>
</dbReference>
<protein>
    <submittedName>
        <fullName evidence="1">Methyltransferase/methylase</fullName>
    </submittedName>
</protein>
<accession>A0A2P2D8E2</accession>
<dbReference type="RefSeq" id="WP_108958178.1">
    <property type="nucleotide sequence ID" value="NZ_BFAZ01000002.1"/>
</dbReference>